<keyword evidence="3" id="KW-0804">Transcription</keyword>
<dbReference type="Gene3D" id="1.10.10.60">
    <property type="entry name" value="Homeodomain-like"/>
    <property type="match status" value="1"/>
</dbReference>
<dbReference type="Pfam" id="PF12833">
    <property type="entry name" value="HTH_18"/>
    <property type="match status" value="1"/>
</dbReference>
<dbReference type="Pfam" id="PF14525">
    <property type="entry name" value="AraC_binding_2"/>
    <property type="match status" value="1"/>
</dbReference>
<dbReference type="SUPFAM" id="SSF46689">
    <property type="entry name" value="Homeodomain-like"/>
    <property type="match status" value="1"/>
</dbReference>
<dbReference type="AlphaFoldDB" id="A0A7W5CF97"/>
<evidence type="ECO:0000313" key="5">
    <source>
        <dbReference type="EMBL" id="MBB3156616.1"/>
    </source>
</evidence>
<dbReference type="SMART" id="SM00342">
    <property type="entry name" value="HTH_ARAC"/>
    <property type="match status" value="1"/>
</dbReference>
<dbReference type="PANTHER" id="PTHR46796:SF6">
    <property type="entry name" value="ARAC SUBFAMILY"/>
    <property type="match status" value="1"/>
</dbReference>
<dbReference type="InterPro" id="IPR018060">
    <property type="entry name" value="HTH_AraC"/>
</dbReference>
<dbReference type="RefSeq" id="WP_183418145.1">
    <property type="nucleotide sequence ID" value="NZ_JACHXY010000001.1"/>
</dbReference>
<dbReference type="Proteomes" id="UP000543579">
    <property type="component" value="Unassembled WGS sequence"/>
</dbReference>
<dbReference type="EMBL" id="JACHXY010000001">
    <property type="protein sequence ID" value="MBB3156616.1"/>
    <property type="molecule type" value="Genomic_DNA"/>
</dbReference>
<name>A0A7W5CF97_9MICO</name>
<proteinExistence type="predicted"/>
<dbReference type="InterPro" id="IPR009057">
    <property type="entry name" value="Homeodomain-like_sf"/>
</dbReference>
<feature type="domain" description="HTH araC/xylS-type" evidence="4">
    <location>
        <begin position="212"/>
        <end position="316"/>
    </location>
</feature>
<evidence type="ECO:0000256" key="2">
    <source>
        <dbReference type="ARBA" id="ARBA00023125"/>
    </source>
</evidence>
<gene>
    <name evidence="5" type="ORF">FHS07_000300</name>
</gene>
<sequence length="318" mass="34796">MPRWNTIDRPVSEQYAYWREVVCAAFTPLRPAARGSRDAWSQRGLDGRVDTHPFGSSNGAEIQTCEQVIHHGPDEVRRVTEEVVFVNLMLNGRCVVTQGDRRSMSGPGTFSIVDATRPFDLDYLDPWRAISFRVPTAQVPGRLGEDMTARAYSSGSGLGAVVADTMRAAWAQAPALSGPEADAAGAAVASLTAALSRTCPADAPGMEAGGAHALRRSIEHHLERHVRYADTSPSAIARHFAISVRKLHQLYEDAPLTYGQTVMRIRVHGCAEALLTTRGRPTLTHLAAEWGFSDLSHLNRAFRHHLGESPREHLARHA</sequence>
<accession>A0A7W5CF97</accession>
<dbReference type="PROSITE" id="PS01124">
    <property type="entry name" value="HTH_ARAC_FAMILY_2"/>
    <property type="match status" value="1"/>
</dbReference>
<comment type="caution">
    <text evidence="5">The sequence shown here is derived from an EMBL/GenBank/DDBJ whole genome shotgun (WGS) entry which is preliminary data.</text>
</comment>
<evidence type="ECO:0000256" key="1">
    <source>
        <dbReference type="ARBA" id="ARBA00023015"/>
    </source>
</evidence>
<keyword evidence="1" id="KW-0805">Transcription regulation</keyword>
<reference evidence="5 6" key="1">
    <citation type="submission" date="2020-08" db="EMBL/GenBank/DDBJ databases">
        <title>Genomic Encyclopedia of Type Strains, Phase III (KMG-III): the genomes of soil and plant-associated and newly described type strains.</title>
        <authorList>
            <person name="Whitman W."/>
        </authorList>
    </citation>
    <scope>NUCLEOTIDE SEQUENCE [LARGE SCALE GENOMIC DNA]</scope>
    <source>
        <strain evidence="5 6">CECT 8356</strain>
    </source>
</reference>
<dbReference type="PANTHER" id="PTHR46796">
    <property type="entry name" value="HTH-TYPE TRANSCRIPTIONAL ACTIVATOR RHAS-RELATED"/>
    <property type="match status" value="1"/>
</dbReference>
<dbReference type="GO" id="GO:0043565">
    <property type="term" value="F:sequence-specific DNA binding"/>
    <property type="evidence" value="ECO:0007669"/>
    <property type="project" value="InterPro"/>
</dbReference>
<evidence type="ECO:0000256" key="3">
    <source>
        <dbReference type="ARBA" id="ARBA00023163"/>
    </source>
</evidence>
<protein>
    <submittedName>
        <fullName evidence="5">AraC-like DNA-binding protein</fullName>
    </submittedName>
</protein>
<evidence type="ECO:0000259" key="4">
    <source>
        <dbReference type="PROSITE" id="PS01124"/>
    </source>
</evidence>
<dbReference type="InterPro" id="IPR050204">
    <property type="entry name" value="AraC_XylS_family_regulators"/>
</dbReference>
<keyword evidence="2 5" id="KW-0238">DNA-binding</keyword>
<dbReference type="InterPro" id="IPR035418">
    <property type="entry name" value="AraC-bd_2"/>
</dbReference>
<organism evidence="5 6">
    <name type="scientific">Microbacterium proteolyticum</name>
    <dbReference type="NCBI Taxonomy" id="1572644"/>
    <lineage>
        <taxon>Bacteria</taxon>
        <taxon>Bacillati</taxon>
        <taxon>Actinomycetota</taxon>
        <taxon>Actinomycetes</taxon>
        <taxon>Micrococcales</taxon>
        <taxon>Microbacteriaceae</taxon>
        <taxon>Microbacterium</taxon>
    </lineage>
</organism>
<evidence type="ECO:0000313" key="6">
    <source>
        <dbReference type="Proteomes" id="UP000543579"/>
    </source>
</evidence>
<dbReference type="GO" id="GO:0003700">
    <property type="term" value="F:DNA-binding transcription factor activity"/>
    <property type="evidence" value="ECO:0007669"/>
    <property type="project" value="InterPro"/>
</dbReference>